<evidence type="ECO:0000256" key="1">
    <source>
        <dbReference type="SAM" id="MobiDB-lite"/>
    </source>
</evidence>
<dbReference type="GeneID" id="14865857"/>
<proteinExistence type="predicted"/>
<protein>
    <submittedName>
        <fullName evidence="2">Uncharacterized protein</fullName>
    </submittedName>
</protein>
<accession>F4QF97</accession>
<gene>
    <name evidence="2" type="ORF">DFA_11165</name>
</gene>
<name>F4QF97_CACFS</name>
<evidence type="ECO:0000313" key="3">
    <source>
        <dbReference type="Proteomes" id="UP000007797"/>
    </source>
</evidence>
<dbReference type="Proteomes" id="UP000007797">
    <property type="component" value="Unassembled WGS sequence"/>
</dbReference>
<dbReference type="RefSeq" id="XP_004350108.1">
    <property type="nucleotide sequence ID" value="XM_004350058.1"/>
</dbReference>
<keyword evidence="3" id="KW-1185">Reference proteome</keyword>
<dbReference type="AlphaFoldDB" id="F4QF97"/>
<dbReference type="KEGG" id="dfa:DFA_11165"/>
<organism evidence="2 3">
    <name type="scientific">Cavenderia fasciculata</name>
    <name type="common">Slime mold</name>
    <name type="synonym">Dictyostelium fasciculatum</name>
    <dbReference type="NCBI Taxonomy" id="261658"/>
    <lineage>
        <taxon>Eukaryota</taxon>
        <taxon>Amoebozoa</taxon>
        <taxon>Evosea</taxon>
        <taxon>Eumycetozoa</taxon>
        <taxon>Dictyostelia</taxon>
        <taxon>Acytosteliales</taxon>
        <taxon>Cavenderiaceae</taxon>
        <taxon>Cavenderia</taxon>
    </lineage>
</organism>
<evidence type="ECO:0000313" key="2">
    <source>
        <dbReference type="EMBL" id="EGG13404.1"/>
    </source>
</evidence>
<sequence length="239" mass="26457">MNRASAKKKKSGGGGEKLNVDGQEHSLGALMKLMKFRDEIGVEKAFKGMKNPMLTNRRDTIAFHKKEHARLVGDKEFKLYTTTTNKDSLAKEPSTKSLSELKPIEITDLLIETIHKGSVLIVRSIVESFKMNAIQILVEDQKAGPNSDVALTVSLYNFVFSGKGTMSDLVDKTFPVGVIMAIKEPYFKITLSGGYAVRVENPQDIEVGKIRCDPSCPRILTGGVYVEIAFIQAVTMSWR</sequence>
<feature type="compositionally biased region" description="Basic residues" evidence="1">
    <location>
        <begin position="1"/>
        <end position="11"/>
    </location>
</feature>
<dbReference type="OrthoDB" id="438641at2759"/>
<reference evidence="3" key="1">
    <citation type="journal article" date="2011" name="Genome Res.">
        <title>Phylogeny-wide analysis of social amoeba genomes highlights ancient origins for complex intercellular communication.</title>
        <authorList>
            <person name="Heidel A.J."/>
            <person name="Lawal H.M."/>
            <person name="Felder M."/>
            <person name="Schilde C."/>
            <person name="Helps N.R."/>
            <person name="Tunggal B."/>
            <person name="Rivero F."/>
            <person name="John U."/>
            <person name="Schleicher M."/>
            <person name="Eichinger L."/>
            <person name="Platzer M."/>
            <person name="Noegel A.A."/>
            <person name="Schaap P."/>
            <person name="Gloeckner G."/>
        </authorList>
    </citation>
    <scope>NUCLEOTIDE SEQUENCE [LARGE SCALE GENOMIC DNA]</scope>
    <source>
        <strain evidence="3">SH3</strain>
    </source>
</reference>
<dbReference type="EMBL" id="GL883029">
    <property type="protein sequence ID" value="EGG13404.1"/>
    <property type="molecule type" value="Genomic_DNA"/>
</dbReference>
<feature type="region of interest" description="Disordered" evidence="1">
    <location>
        <begin position="1"/>
        <end position="21"/>
    </location>
</feature>